<feature type="transmembrane region" description="Helical" evidence="2">
    <location>
        <begin position="52"/>
        <end position="74"/>
    </location>
</feature>
<dbReference type="GeneID" id="63188523"/>
<name>A0A8A2VD07_9EURY</name>
<keyword evidence="2" id="KW-1133">Transmembrane helix</keyword>
<protein>
    <submittedName>
        <fullName evidence="3">Uncharacterized protein</fullName>
    </submittedName>
</protein>
<dbReference type="KEGG" id="hakz:J0X25_14420"/>
<organism evidence="3 4">
    <name type="scientific">Haloterrigena alkaliphila</name>
    <dbReference type="NCBI Taxonomy" id="2816475"/>
    <lineage>
        <taxon>Archaea</taxon>
        <taxon>Methanobacteriati</taxon>
        <taxon>Methanobacteriota</taxon>
        <taxon>Stenosarchaea group</taxon>
        <taxon>Halobacteria</taxon>
        <taxon>Halobacteriales</taxon>
        <taxon>Natrialbaceae</taxon>
        <taxon>Haloterrigena</taxon>
    </lineage>
</organism>
<evidence type="ECO:0000313" key="3">
    <source>
        <dbReference type="EMBL" id="QSW98577.1"/>
    </source>
</evidence>
<evidence type="ECO:0000256" key="1">
    <source>
        <dbReference type="SAM" id="MobiDB-lite"/>
    </source>
</evidence>
<dbReference type="AlphaFoldDB" id="A0A8A2VD07"/>
<accession>A0A8A2VD07</accession>
<dbReference type="EMBL" id="CP071462">
    <property type="protein sequence ID" value="QSW98577.1"/>
    <property type="molecule type" value="Genomic_DNA"/>
</dbReference>
<feature type="compositionally biased region" description="Low complexity" evidence="1">
    <location>
        <begin position="78"/>
        <end position="91"/>
    </location>
</feature>
<gene>
    <name evidence="3" type="ORF">J0X25_14420</name>
</gene>
<feature type="region of interest" description="Disordered" evidence="1">
    <location>
        <begin position="78"/>
        <end position="110"/>
    </location>
</feature>
<evidence type="ECO:0000313" key="4">
    <source>
        <dbReference type="Proteomes" id="UP000663203"/>
    </source>
</evidence>
<keyword evidence="4" id="KW-1185">Reference proteome</keyword>
<reference evidence="3 4" key="1">
    <citation type="submission" date="2021-03" db="EMBL/GenBank/DDBJ databases">
        <title>Haloterrigena longa sp. nov. and Haloterrigena limicola sp. nov., extremely halophilic archaea isolated from a salt lake.</title>
        <authorList>
            <person name="Henglin C."/>
        </authorList>
    </citation>
    <scope>NUCLEOTIDE SEQUENCE [LARGE SCALE GENOMIC DNA]</scope>
    <source>
        <strain evidence="3 4">KZCA68</strain>
    </source>
</reference>
<proteinExistence type="predicted"/>
<keyword evidence="2" id="KW-0812">Transmembrane</keyword>
<keyword evidence="2" id="KW-0472">Membrane</keyword>
<evidence type="ECO:0000256" key="2">
    <source>
        <dbReference type="SAM" id="Phobius"/>
    </source>
</evidence>
<dbReference type="RefSeq" id="WP_207288186.1">
    <property type="nucleotide sequence ID" value="NZ_CP071462.1"/>
</dbReference>
<sequence length="110" mass="11558">MSWQDLVFLCGSLLTVVALLPTLRNANARIPLGTSVPKLTLAVVYTATFHSLGMTFSAVGLLGTAVAWSLVAYYRSPSGRLSLPRSRPSGLEGPATVESSSALGHDGDRL</sequence>
<dbReference type="Proteomes" id="UP000663203">
    <property type="component" value="Chromosome"/>
</dbReference>